<protein>
    <submittedName>
        <fullName evidence="3">BTB/POZ domain-containing protein 2</fullName>
    </submittedName>
</protein>
<accession>A0A5N5QML9</accession>
<dbReference type="PANTHER" id="PTHR47369:SF2">
    <property type="entry name" value="BTB_POZ DOMAIN-CONTAINING PROTEIN 2"/>
    <property type="match status" value="1"/>
</dbReference>
<feature type="compositionally biased region" description="Low complexity" evidence="1">
    <location>
        <begin position="413"/>
        <end position="424"/>
    </location>
</feature>
<dbReference type="SUPFAM" id="SSF54695">
    <property type="entry name" value="POZ domain"/>
    <property type="match status" value="1"/>
</dbReference>
<feature type="region of interest" description="Disordered" evidence="1">
    <location>
        <begin position="1"/>
        <end position="73"/>
    </location>
</feature>
<dbReference type="InterPro" id="IPR000210">
    <property type="entry name" value="BTB/POZ_dom"/>
</dbReference>
<organism evidence="3 4">
    <name type="scientific">Ceratobasidium theobromae</name>
    <dbReference type="NCBI Taxonomy" id="1582974"/>
    <lineage>
        <taxon>Eukaryota</taxon>
        <taxon>Fungi</taxon>
        <taxon>Dikarya</taxon>
        <taxon>Basidiomycota</taxon>
        <taxon>Agaricomycotina</taxon>
        <taxon>Agaricomycetes</taxon>
        <taxon>Cantharellales</taxon>
        <taxon>Ceratobasidiaceae</taxon>
        <taxon>Ceratobasidium</taxon>
    </lineage>
</organism>
<dbReference type="InterPro" id="IPR011333">
    <property type="entry name" value="SKP1/BTB/POZ_sf"/>
</dbReference>
<dbReference type="Proteomes" id="UP000383932">
    <property type="component" value="Unassembled WGS sequence"/>
</dbReference>
<evidence type="ECO:0000259" key="2">
    <source>
        <dbReference type="PROSITE" id="PS50097"/>
    </source>
</evidence>
<feature type="region of interest" description="Disordered" evidence="1">
    <location>
        <begin position="377"/>
        <end position="424"/>
    </location>
</feature>
<sequence>MERPHRYGSLSQTQTSPGANMGASDYPTHSHSRAPSLNHHDPSGPQTLPPMSTHPPMPRGHEPEFSSRTGSKNYMSIESIDVVPSRDRNEWYYPMARPMLDDEELEPSLGLGKRYRGNWGNKLQMGARWMRAGKCSSWGPGYADWEMEERARKRVKRLLPPADGSEPPSPRLPHRRSPTPPSTAPYASPISIHPSFTSFVLDPSIQHSFHSNTISELERTASELIEGESALRRALGSLFRAMDVEADEDRRRFALPNKALTNGMPAQNGEPKPEPNGDVEDAEASARALMLPIHRRFITPHPVPLPPIYESNMLINQDTQIETFEKSLAFLRELMDDGIEFTERLEEIREGLGTERAIRKGIWKAVRLRALQEMEGETNDSDIMNGTQEASHASAAHGTNGISNQAGPSHIYASPAPSSPTDASRTQAVFTTPELTADQVNQRHAEISAHIYHTGFQLGQYADVSLHVHNRQYRLHALMLSRSPYLAHMLATSQNNVIYLRLEDEPHITEEAIAVALGYLYSPYQVGLVNPGNARSVVAAACLLGGMPELAEIAFECCRASISASTIIDWVNFVESTSSSQPPDATPAYPQGQTSVFGPYLAQFRDLVYGYLIVTLPNVLHAFASAEEGNAWDELLSIYTQLPFDTLKQAIESPLFPASSDQVRFRFAKAVIAQRKQAAAGTEETVVLAFGGSQNGSAVHITRKSKKKQLWKDRIRGTSMSSASTIASTPSPILGHTSNDLYWTSPDPRDSGIIGYEGSTPVFWRLSTTMAYHNATRTIIFKGADESNGEEEVAWLDWTSVNHLGLATIGDMEIPMSELVRKGTTSRVRSFVIPLDGRAFEWRRDDMFDSMYQVRKKFHSMQVAVVELTW</sequence>
<name>A0A5N5QML9_9AGAM</name>
<dbReference type="EMBL" id="SSOP01000047">
    <property type="protein sequence ID" value="KAB5593025.1"/>
    <property type="molecule type" value="Genomic_DNA"/>
</dbReference>
<feature type="compositionally biased region" description="Polar residues" evidence="1">
    <location>
        <begin position="9"/>
        <end position="18"/>
    </location>
</feature>
<feature type="domain" description="BTB" evidence="2">
    <location>
        <begin position="462"/>
        <end position="522"/>
    </location>
</feature>
<evidence type="ECO:0000256" key="1">
    <source>
        <dbReference type="SAM" id="MobiDB-lite"/>
    </source>
</evidence>
<evidence type="ECO:0000313" key="4">
    <source>
        <dbReference type="Proteomes" id="UP000383932"/>
    </source>
</evidence>
<dbReference type="OrthoDB" id="6359943at2759"/>
<gene>
    <name evidence="3" type="ORF">CTheo_3490</name>
</gene>
<dbReference type="PROSITE" id="PS50097">
    <property type="entry name" value="BTB"/>
    <property type="match status" value="1"/>
</dbReference>
<dbReference type="AlphaFoldDB" id="A0A5N5QML9"/>
<comment type="caution">
    <text evidence="3">The sequence shown here is derived from an EMBL/GenBank/DDBJ whole genome shotgun (WGS) entry which is preliminary data.</text>
</comment>
<dbReference type="PANTHER" id="PTHR47369">
    <property type="entry name" value="BTB/POZ DOMAIN-CONTAINING PROTEIN"/>
    <property type="match status" value="1"/>
</dbReference>
<proteinExistence type="predicted"/>
<feature type="compositionally biased region" description="Polar residues" evidence="1">
    <location>
        <begin position="381"/>
        <end position="391"/>
    </location>
</feature>
<keyword evidence="4" id="KW-1185">Reference proteome</keyword>
<reference evidence="3 4" key="1">
    <citation type="journal article" date="2019" name="Fungal Biol. Biotechnol.">
        <title>Draft genome sequence of fastidious pathogen Ceratobasidium theobromae, which causes vascular-streak dieback in Theobroma cacao.</title>
        <authorList>
            <person name="Ali S.S."/>
            <person name="Asman A."/>
            <person name="Shao J."/>
            <person name="Firmansyah A.P."/>
            <person name="Susilo A.W."/>
            <person name="Rosmana A."/>
            <person name="McMahon P."/>
            <person name="Junaid M."/>
            <person name="Guest D."/>
            <person name="Kheng T.Y."/>
            <person name="Meinhardt L.W."/>
            <person name="Bailey B.A."/>
        </authorList>
    </citation>
    <scope>NUCLEOTIDE SEQUENCE [LARGE SCALE GENOMIC DNA]</scope>
    <source>
        <strain evidence="3 4">CT2</strain>
    </source>
</reference>
<feature type="region of interest" description="Disordered" evidence="1">
    <location>
        <begin position="255"/>
        <end position="283"/>
    </location>
</feature>
<dbReference type="Gene3D" id="3.30.710.10">
    <property type="entry name" value="Potassium Channel Kv1.1, Chain A"/>
    <property type="match status" value="1"/>
</dbReference>
<evidence type="ECO:0000313" key="3">
    <source>
        <dbReference type="EMBL" id="KAB5593025.1"/>
    </source>
</evidence>
<feature type="region of interest" description="Disordered" evidence="1">
    <location>
        <begin position="158"/>
        <end position="188"/>
    </location>
</feature>